<dbReference type="RefSeq" id="WP_184712123.1">
    <property type="nucleotide sequence ID" value="NZ_JACHJP010000001.1"/>
</dbReference>
<accession>A0A7W7VKQ5</accession>
<comment type="caution">
    <text evidence="1">The sequence shown here is derived from an EMBL/GenBank/DDBJ whole genome shotgun (WGS) entry which is preliminary data.</text>
</comment>
<evidence type="ECO:0000313" key="1">
    <source>
        <dbReference type="EMBL" id="MBB4913335.1"/>
    </source>
</evidence>
<proteinExistence type="predicted"/>
<evidence type="ECO:0000313" key="2">
    <source>
        <dbReference type="Proteomes" id="UP000552644"/>
    </source>
</evidence>
<dbReference type="EMBL" id="JACHJP010000001">
    <property type="protein sequence ID" value="MBB4913335.1"/>
    <property type="molecule type" value="Genomic_DNA"/>
</dbReference>
<protein>
    <submittedName>
        <fullName evidence="1">Uncharacterized protein</fullName>
    </submittedName>
</protein>
<organism evidence="1 2">
    <name type="scientific">Streptosporangium saharense</name>
    <dbReference type="NCBI Taxonomy" id="1706840"/>
    <lineage>
        <taxon>Bacteria</taxon>
        <taxon>Bacillati</taxon>
        <taxon>Actinomycetota</taxon>
        <taxon>Actinomycetes</taxon>
        <taxon>Streptosporangiales</taxon>
        <taxon>Streptosporangiaceae</taxon>
        <taxon>Streptosporangium</taxon>
    </lineage>
</organism>
<sequence>MSRPNHTNRPISRRGITELSSVEFTGSLGVAFHAYGRALTALAERWNVELEIAAADAEAAMGSMKGHALLFGLDSKVRARRVARRLKRAQTLVAALGERGEKFHRSYRRHFTPNA</sequence>
<dbReference type="Proteomes" id="UP000552644">
    <property type="component" value="Unassembled WGS sequence"/>
</dbReference>
<name>A0A7W7VKQ5_9ACTN</name>
<dbReference type="AlphaFoldDB" id="A0A7W7VKQ5"/>
<keyword evidence="2" id="KW-1185">Reference proteome</keyword>
<reference evidence="1 2" key="1">
    <citation type="submission" date="2020-08" db="EMBL/GenBank/DDBJ databases">
        <title>Genomic Encyclopedia of Type Strains, Phase III (KMG-III): the genomes of soil and plant-associated and newly described type strains.</title>
        <authorList>
            <person name="Whitman W."/>
        </authorList>
    </citation>
    <scope>NUCLEOTIDE SEQUENCE [LARGE SCALE GENOMIC DNA]</scope>
    <source>
        <strain evidence="1 2">CECT 8840</strain>
    </source>
</reference>
<gene>
    <name evidence="1" type="ORF">FHS44_000407</name>
</gene>